<dbReference type="Proteomes" id="UP000048908">
    <property type="component" value="Unassembled WGS sequence"/>
</dbReference>
<sequence length="253" mass="26656">MTAYQRLPSASYSPVPGLSSASVHDDARALAHYDLAWIDDRGAATWDRRALPDTPEMEAAVSSFARGAMLRGLHGPVAVEDLIPGDRVMTRGGGTAQIDWIGSRSYLSAGERPMFYRVAARAFGASGPEQDVLLGSHAQILIDSPRCRPLVGGTLAFAPLSAFEDGHAVTAIVPHGEVTIYGIACAGQEAVLAGGLAVESYHPARATNRCLNRTMLADMGRLFPHTATGTGFGAPRIPYLTPTEAQMLAVSGV</sequence>
<evidence type="ECO:0000313" key="2">
    <source>
        <dbReference type="EMBL" id="CTQ32199.1"/>
    </source>
</evidence>
<gene>
    <name evidence="2" type="ORF">JAN5088_00962</name>
</gene>
<dbReference type="Pfam" id="PF13403">
    <property type="entry name" value="Hint_2"/>
    <property type="match status" value="1"/>
</dbReference>
<dbReference type="InterPro" id="IPR028992">
    <property type="entry name" value="Hedgehog/Intein_dom"/>
</dbReference>
<evidence type="ECO:0000313" key="3">
    <source>
        <dbReference type="Proteomes" id="UP000048908"/>
    </source>
</evidence>
<name>A0A0M6XM86_9RHOB</name>
<organism evidence="2 3">
    <name type="scientific">Jannaschia rubra</name>
    <dbReference type="NCBI Taxonomy" id="282197"/>
    <lineage>
        <taxon>Bacteria</taxon>
        <taxon>Pseudomonadati</taxon>
        <taxon>Pseudomonadota</taxon>
        <taxon>Alphaproteobacteria</taxon>
        <taxon>Rhodobacterales</taxon>
        <taxon>Roseobacteraceae</taxon>
        <taxon>Jannaschia</taxon>
    </lineage>
</organism>
<dbReference type="AlphaFoldDB" id="A0A0M6XM86"/>
<proteinExistence type="predicted"/>
<keyword evidence="3" id="KW-1185">Reference proteome</keyword>
<dbReference type="STRING" id="282197.SAMN04488517_10431"/>
<evidence type="ECO:0000259" key="1">
    <source>
        <dbReference type="Pfam" id="PF13403"/>
    </source>
</evidence>
<reference evidence="2 3" key="1">
    <citation type="submission" date="2015-07" db="EMBL/GenBank/DDBJ databases">
        <authorList>
            <person name="Noorani M."/>
        </authorList>
    </citation>
    <scope>NUCLEOTIDE SEQUENCE [LARGE SCALE GENOMIC DNA]</scope>
    <source>
        <strain evidence="2 3">CECT 5088</strain>
    </source>
</reference>
<dbReference type="EMBL" id="CXPG01000012">
    <property type="protein sequence ID" value="CTQ32199.1"/>
    <property type="molecule type" value="Genomic_DNA"/>
</dbReference>
<feature type="domain" description="Hedgehog/Intein (Hint)" evidence="1">
    <location>
        <begin position="63"/>
        <end position="204"/>
    </location>
</feature>
<dbReference type="RefSeq" id="WP_055681641.1">
    <property type="nucleotide sequence ID" value="NZ_CANMUL010000001.1"/>
</dbReference>
<protein>
    <recommendedName>
        <fullName evidence="1">Hedgehog/Intein (Hint) domain-containing protein</fullName>
    </recommendedName>
</protein>
<accession>A0A0M6XM86</accession>
<dbReference type="OrthoDB" id="6305173at2"/>